<organism evidence="1 2">
    <name type="scientific">Zoogloea ramigera</name>
    <dbReference type="NCBI Taxonomy" id="350"/>
    <lineage>
        <taxon>Bacteria</taxon>
        <taxon>Pseudomonadati</taxon>
        <taxon>Pseudomonadota</taxon>
        <taxon>Betaproteobacteria</taxon>
        <taxon>Rhodocyclales</taxon>
        <taxon>Zoogloeaceae</taxon>
        <taxon>Zoogloea</taxon>
    </lineage>
</organism>
<dbReference type="SMART" id="SM00028">
    <property type="entry name" value="TPR"/>
    <property type="match status" value="2"/>
</dbReference>
<protein>
    <submittedName>
        <fullName evidence="1">Uncharacterized protein</fullName>
    </submittedName>
</protein>
<sequence>MQDGQHELARQLFRRALVAHPLDPAALAGLARTERHDPMQAESRLKDSLTSQPDAIGTHLALGDALAAQQRWAEAQQAYFQAHALAPGHPDIAYNLAVALDHLGQRRPAAGFYRKALQLADQHPARFSRHHCETRLHALQAQEPSP</sequence>
<keyword evidence="2" id="KW-1185">Reference proteome</keyword>
<dbReference type="EMBL" id="BJNV01000044">
    <property type="protein sequence ID" value="GEC96444.1"/>
    <property type="molecule type" value="Genomic_DNA"/>
</dbReference>
<dbReference type="Proteomes" id="UP000318422">
    <property type="component" value="Unassembled WGS sequence"/>
</dbReference>
<name>A0A4Y4CY81_ZOORA</name>
<dbReference type="AlphaFoldDB" id="A0A4Y4CY81"/>
<evidence type="ECO:0000313" key="1">
    <source>
        <dbReference type="EMBL" id="GEC96444.1"/>
    </source>
</evidence>
<dbReference type="Gene3D" id="1.25.40.10">
    <property type="entry name" value="Tetratricopeptide repeat domain"/>
    <property type="match status" value="1"/>
</dbReference>
<gene>
    <name evidence="1" type="ORF">ZRA01_25170</name>
</gene>
<dbReference type="InterPro" id="IPR011990">
    <property type="entry name" value="TPR-like_helical_dom_sf"/>
</dbReference>
<dbReference type="SUPFAM" id="SSF48452">
    <property type="entry name" value="TPR-like"/>
    <property type="match status" value="1"/>
</dbReference>
<reference evidence="1 2" key="1">
    <citation type="submission" date="2019-06" db="EMBL/GenBank/DDBJ databases">
        <title>Whole genome shotgun sequence of Zoogloea ramigera NBRC 15342.</title>
        <authorList>
            <person name="Hosoyama A."/>
            <person name="Uohara A."/>
            <person name="Ohji S."/>
            <person name="Ichikawa N."/>
        </authorList>
    </citation>
    <scope>NUCLEOTIDE SEQUENCE [LARGE SCALE GENOMIC DNA]</scope>
    <source>
        <strain evidence="1 2">NBRC 15342</strain>
    </source>
</reference>
<evidence type="ECO:0000313" key="2">
    <source>
        <dbReference type="Proteomes" id="UP000318422"/>
    </source>
</evidence>
<proteinExistence type="predicted"/>
<comment type="caution">
    <text evidence="1">The sequence shown here is derived from an EMBL/GenBank/DDBJ whole genome shotgun (WGS) entry which is preliminary data.</text>
</comment>
<dbReference type="Pfam" id="PF13432">
    <property type="entry name" value="TPR_16"/>
    <property type="match status" value="2"/>
</dbReference>
<accession>A0A4Y4CY81</accession>
<dbReference type="InterPro" id="IPR019734">
    <property type="entry name" value="TPR_rpt"/>
</dbReference>